<evidence type="ECO:0000313" key="1">
    <source>
        <dbReference type="EMBL" id="MEZ8080696.1"/>
    </source>
</evidence>
<protein>
    <submittedName>
        <fullName evidence="1">Uncharacterized protein</fullName>
    </submittedName>
</protein>
<comment type="caution">
    <text evidence="1">The sequence shown here is derived from an EMBL/GenBank/DDBJ whole genome shotgun (WGS) entry which is preliminary data.</text>
</comment>
<reference evidence="1 2" key="1">
    <citation type="submission" date="2024-06" db="EMBL/GenBank/DDBJ databases">
        <authorList>
            <person name="Steensen K."/>
            <person name="Seneca J."/>
            <person name="Bartlau N."/>
            <person name="Yu A.X."/>
            <person name="Polz M.F."/>
        </authorList>
    </citation>
    <scope>NUCLEOTIDE SEQUENCE [LARGE SCALE GENOMIC DNA]</scope>
    <source>
        <strain evidence="1 2">1F260</strain>
    </source>
</reference>
<name>A0ABV4L241_9GAMM</name>
<evidence type="ECO:0000313" key="2">
    <source>
        <dbReference type="Proteomes" id="UP001569154"/>
    </source>
</evidence>
<dbReference type="EMBL" id="JBGONM010000011">
    <property type="protein sequence ID" value="MEZ8080696.1"/>
    <property type="molecule type" value="Genomic_DNA"/>
</dbReference>
<dbReference type="Proteomes" id="UP001569154">
    <property type="component" value="Unassembled WGS sequence"/>
</dbReference>
<gene>
    <name evidence="1" type="ORF">ACED35_06200</name>
</gene>
<dbReference type="RefSeq" id="WP_241814526.1">
    <property type="nucleotide sequence ID" value="NZ_AJYG02000047.1"/>
</dbReference>
<organism evidence="1 2">
    <name type="scientific">Enterovibrio norvegicus</name>
    <dbReference type="NCBI Taxonomy" id="188144"/>
    <lineage>
        <taxon>Bacteria</taxon>
        <taxon>Pseudomonadati</taxon>
        <taxon>Pseudomonadota</taxon>
        <taxon>Gammaproteobacteria</taxon>
        <taxon>Vibrionales</taxon>
        <taxon>Vibrionaceae</taxon>
        <taxon>Enterovibrio</taxon>
    </lineage>
</organism>
<sequence>MIDDRIITFEMNLPLAMDSQLYIVIPSQEPLSQIISKHLAEKGNSIVYLTDNESEGYAIAAEEPRVRYRFCSPHDLNAIEHELYWVERNISPINSVVVMVNEEDIEQERMPISEDIFSLHASRLNENQPQLSLTYVITPKSKEKSSDSLADLHLKLCELAHKDQNGSGIKINHVVLSPGHEPLEGVCASIARDASDLIHFLSTNRAKAMQQQAFYFSN</sequence>
<keyword evidence="2" id="KW-1185">Reference proteome</keyword>
<proteinExistence type="predicted"/>
<accession>A0ABV4L241</accession>